<reference evidence="6 7" key="1">
    <citation type="submission" date="2020-07" db="EMBL/GenBank/DDBJ databases">
        <title>Endozoicomonas sp. nov., isolated from sediment.</title>
        <authorList>
            <person name="Gu T."/>
        </authorList>
    </citation>
    <scope>NUCLEOTIDE SEQUENCE [LARGE SCALE GENOMIC DNA]</scope>
    <source>
        <strain evidence="6 7">SM1973</strain>
    </source>
</reference>
<comment type="caution">
    <text evidence="6">The sequence shown here is derived from an EMBL/GenBank/DDBJ whole genome shotgun (WGS) entry which is preliminary data.</text>
</comment>
<dbReference type="GO" id="GO:0043590">
    <property type="term" value="C:bacterial nucleoid"/>
    <property type="evidence" value="ECO:0007669"/>
    <property type="project" value="TreeGrafter"/>
</dbReference>
<dbReference type="Pfam" id="PF04381">
    <property type="entry name" value="RdgC"/>
    <property type="match status" value="1"/>
</dbReference>
<evidence type="ECO:0000256" key="4">
    <source>
        <dbReference type="ARBA" id="ARBA00022490"/>
    </source>
</evidence>
<evidence type="ECO:0000256" key="1">
    <source>
        <dbReference type="ARBA" id="ARBA00004453"/>
    </source>
</evidence>
<dbReference type="GO" id="GO:0003690">
    <property type="term" value="F:double-stranded DNA binding"/>
    <property type="evidence" value="ECO:0007669"/>
    <property type="project" value="TreeGrafter"/>
</dbReference>
<gene>
    <name evidence="6" type="primary">rdgC</name>
    <name evidence="6" type="ORF">H0A36_25830</name>
</gene>
<dbReference type="PANTHER" id="PTHR38103">
    <property type="entry name" value="RECOMBINATION-ASSOCIATED PROTEIN RDGC"/>
    <property type="match status" value="1"/>
</dbReference>
<keyword evidence="4" id="KW-0963">Cytoplasm</keyword>
<evidence type="ECO:0000313" key="7">
    <source>
        <dbReference type="Proteomes" id="UP000569732"/>
    </source>
</evidence>
<proteinExistence type="inferred from homology"/>
<name>A0A853I697_9GAMM</name>
<sequence length="167" mass="18748">MYEDATVYQLKTNADYVVEMLLGGFGEAAFKPCGKYEELSYGFVPVKKGDYLITRKKQALFRVKLEKKILSPAVLRKHVVEAVEDHKDLTGERLSKQQVEDLKQEIRTGLLPRTPTITTVVEAYIDTERGCLVVNNHDKDANKILIQLFMQALGSSSRAITLDTVAA</sequence>
<dbReference type="InterPro" id="IPR007476">
    <property type="entry name" value="RdgC"/>
</dbReference>
<organism evidence="6 7">
    <name type="scientific">Spartinivicinus marinus</name>
    <dbReference type="NCBI Taxonomy" id="2994442"/>
    <lineage>
        <taxon>Bacteria</taxon>
        <taxon>Pseudomonadati</taxon>
        <taxon>Pseudomonadota</taxon>
        <taxon>Gammaproteobacteria</taxon>
        <taxon>Oceanospirillales</taxon>
        <taxon>Zooshikellaceae</taxon>
        <taxon>Spartinivicinus</taxon>
    </lineage>
</organism>
<evidence type="ECO:0000256" key="5">
    <source>
        <dbReference type="ARBA" id="ARBA00023172"/>
    </source>
</evidence>
<comment type="similarity">
    <text evidence="2">Belongs to the RdgC family.</text>
</comment>
<dbReference type="GO" id="GO:0000018">
    <property type="term" value="P:regulation of DNA recombination"/>
    <property type="evidence" value="ECO:0007669"/>
    <property type="project" value="TreeGrafter"/>
</dbReference>
<dbReference type="EMBL" id="JACCKB010000086">
    <property type="protein sequence ID" value="NYZ69440.1"/>
    <property type="molecule type" value="Genomic_DNA"/>
</dbReference>
<dbReference type="PANTHER" id="PTHR38103:SF1">
    <property type="entry name" value="RECOMBINATION-ASSOCIATED PROTEIN RDGC"/>
    <property type="match status" value="1"/>
</dbReference>
<dbReference type="Proteomes" id="UP000569732">
    <property type="component" value="Unassembled WGS sequence"/>
</dbReference>
<dbReference type="GO" id="GO:0006310">
    <property type="term" value="P:DNA recombination"/>
    <property type="evidence" value="ECO:0007669"/>
    <property type="project" value="UniProtKB-KW"/>
</dbReference>
<evidence type="ECO:0000256" key="2">
    <source>
        <dbReference type="ARBA" id="ARBA00008657"/>
    </source>
</evidence>
<evidence type="ECO:0000256" key="3">
    <source>
        <dbReference type="ARBA" id="ARBA00022296"/>
    </source>
</evidence>
<dbReference type="RefSeq" id="WP_180571431.1">
    <property type="nucleotide sequence ID" value="NZ_JACCKB010000086.1"/>
</dbReference>
<accession>A0A853I697</accession>
<comment type="subcellular location">
    <subcellularLocation>
        <location evidence="1">Cytoplasm</location>
        <location evidence="1">Nucleoid</location>
    </subcellularLocation>
</comment>
<keyword evidence="7" id="KW-1185">Reference proteome</keyword>
<protein>
    <recommendedName>
        <fullName evidence="3">Recombination-associated protein RdgC</fullName>
    </recommendedName>
</protein>
<keyword evidence="5" id="KW-0233">DNA recombination</keyword>
<evidence type="ECO:0000313" key="6">
    <source>
        <dbReference type="EMBL" id="NYZ69440.1"/>
    </source>
</evidence>
<dbReference type="AlphaFoldDB" id="A0A853I697"/>